<dbReference type="AlphaFoldDB" id="Q65CT6"/>
<dbReference type="Gene3D" id="3.90.220.20">
    <property type="entry name" value="DNA methylase specificity domains"/>
    <property type="match status" value="2"/>
</dbReference>
<evidence type="ECO:0000256" key="3">
    <source>
        <dbReference type="ARBA" id="ARBA00023125"/>
    </source>
</evidence>
<sequence length="387" mass="44128">MEAFKQYKWENGNLSDIADITMGQSPPGNSYNDIKDGIGLINGPTEFTNKYPVVKQWTSKPTKLCKAGDILLCVRGSSTGRMNIADDEYCIGRGVASIRAKKDKAETSFIYYTLNYKVNQLLQKTAGSTFPNLSSNEIKDMIVGIPLFAEQQKIASILSTWDKAIELKEKLIEQKKEQKKGLMQKLLTGKVRLPGFSDKWEKKKIGELLEESKVIAKNPQLDKRITVRLNLKGVCKREISTVEKEGATTQYIRKEGQFIYGKQNLHKGAFGLIPKELDGFQSSSDIPCFDFKEGVDGLWFYYYFSRESFYTNLENISSGTGSKRIQPKELYKLTIKLPSLREQQRQSKILECSDKEIYLLEKELETYRKQKQGLMQLLLTGKVRVKV</sequence>
<evidence type="ECO:0000256" key="2">
    <source>
        <dbReference type="ARBA" id="ARBA00022747"/>
    </source>
</evidence>
<accession>Q62NB4</accession>
<dbReference type="SUPFAM" id="SSF116734">
    <property type="entry name" value="DNA methylase specificity domain"/>
    <property type="match status" value="2"/>
</dbReference>
<dbReference type="KEGG" id="bld:BLi04316"/>
<name>Q65CT6_BACLD</name>
<reference evidence="5 6" key="1">
    <citation type="journal article" date="2004" name="Genome Biol.">
        <title>Complete genome sequence of the industrial bacterium Bacillus licheniformis and comparisons with closely related Bacillus species.</title>
        <authorList>
            <person name="Rey M.W."/>
            <person name="Ramaiya P."/>
            <person name="Nelson B.A."/>
            <person name="Brody-Karpin S.D."/>
            <person name="Zaretsky E.J."/>
            <person name="Tang M."/>
            <person name="Lopez de Leon A."/>
            <person name="Xiang H."/>
            <person name="Gusti V."/>
            <person name="Clausen I.G."/>
            <person name="Olsen P.B."/>
            <person name="Rasmussen M.D."/>
            <person name="Andersen J.T."/>
            <person name="Jorgensen P.L."/>
            <person name="Larsen T.S."/>
            <person name="Sorokin A."/>
            <person name="Bolotin A."/>
            <person name="Lapidus A."/>
            <person name="Galleron N."/>
            <person name="Ehrlich S.D."/>
            <person name="Berka R.M."/>
        </authorList>
    </citation>
    <scope>NUCLEOTIDE SEQUENCE [LARGE SCALE GENOMIC DNA]</scope>
    <source>
        <strain evidence="6">ATCC 14580 / DSM 13 / JCM 2505 / CCUG 7422 / NBRC 12200 / NCIMB 9375 / NCTC 10341 / NRRL NRS-1264 / Gibson 46</strain>
    </source>
</reference>
<dbReference type="eggNOG" id="COG0732">
    <property type="taxonomic scope" value="Bacteria"/>
</dbReference>
<dbReference type="GO" id="GO:0003677">
    <property type="term" value="F:DNA binding"/>
    <property type="evidence" value="ECO:0007669"/>
    <property type="project" value="UniProtKB-KW"/>
</dbReference>
<dbReference type="EMBL" id="CP000002">
    <property type="protein sequence ID" value="AAU25747.1"/>
    <property type="molecule type" value="Genomic_DNA"/>
</dbReference>
<dbReference type="InterPro" id="IPR044946">
    <property type="entry name" value="Restrct_endonuc_typeI_TRD_sf"/>
</dbReference>
<dbReference type="GeneID" id="92859116"/>
<dbReference type="InterPro" id="IPR052021">
    <property type="entry name" value="Type-I_RS_S_subunit"/>
</dbReference>
<dbReference type="GO" id="GO:0009307">
    <property type="term" value="P:DNA restriction-modification system"/>
    <property type="evidence" value="ECO:0007669"/>
    <property type="project" value="UniProtKB-KW"/>
</dbReference>
<evidence type="ECO:0000259" key="4">
    <source>
        <dbReference type="Pfam" id="PF01420"/>
    </source>
</evidence>
<keyword evidence="6" id="KW-1185">Reference proteome</keyword>
<dbReference type="STRING" id="279010.BL02387"/>
<evidence type="ECO:0000313" key="6">
    <source>
        <dbReference type="Proteomes" id="UP000000606"/>
    </source>
</evidence>
<dbReference type="REBASE" id="13665">
    <property type="entry name" value="S1.BliBORF2384P"/>
</dbReference>
<dbReference type="KEGG" id="bli:BL02387"/>
<dbReference type="Proteomes" id="UP000000606">
    <property type="component" value="Chromosome"/>
</dbReference>
<comment type="similarity">
    <text evidence="1">Belongs to the type-I restriction system S methylase family.</text>
</comment>
<feature type="domain" description="Type I restriction modification DNA specificity" evidence="4">
    <location>
        <begin position="198"/>
        <end position="363"/>
    </location>
</feature>
<keyword evidence="3" id="KW-0238">DNA-binding</keyword>
<dbReference type="RefSeq" id="WP_011198481.1">
    <property type="nucleotide sequence ID" value="NC_006270.3"/>
</dbReference>
<gene>
    <name evidence="5" type="primary">hsdS</name>
    <name evidence="5" type="ordered locus">BL02387</name>
</gene>
<dbReference type="InterPro" id="IPR000055">
    <property type="entry name" value="Restrct_endonuc_typeI_TRD"/>
</dbReference>
<evidence type="ECO:0000256" key="1">
    <source>
        <dbReference type="ARBA" id="ARBA00010923"/>
    </source>
</evidence>
<evidence type="ECO:0000313" key="5">
    <source>
        <dbReference type="EMBL" id="AAU25747.1"/>
    </source>
</evidence>
<organism evidence="5 6">
    <name type="scientific">Bacillus licheniformis (strain ATCC 14580 / DSM 13 / JCM 2505 / CCUG 7422 / NBRC 12200 / NCIMB 9375 / NCTC 10341 / NRRL NRS-1264 / Gibson 46)</name>
    <dbReference type="NCBI Taxonomy" id="279010"/>
    <lineage>
        <taxon>Bacteria</taxon>
        <taxon>Bacillati</taxon>
        <taxon>Bacillota</taxon>
        <taxon>Bacilli</taxon>
        <taxon>Bacillales</taxon>
        <taxon>Bacillaceae</taxon>
        <taxon>Bacillus</taxon>
    </lineage>
</organism>
<dbReference type="REBASE" id="13652">
    <property type="entry name" value="S.BliDII"/>
</dbReference>
<dbReference type="PANTHER" id="PTHR30408:SF12">
    <property type="entry name" value="TYPE I RESTRICTION ENZYME MJAVIII SPECIFICITY SUBUNIT"/>
    <property type="match status" value="1"/>
</dbReference>
<protein>
    <submittedName>
        <fullName evidence="5">HsdS</fullName>
    </submittedName>
</protein>
<proteinExistence type="inferred from homology"/>
<dbReference type="PANTHER" id="PTHR30408">
    <property type="entry name" value="TYPE-1 RESTRICTION ENZYME ECOKI SPECIFICITY PROTEIN"/>
    <property type="match status" value="1"/>
</dbReference>
<dbReference type="CDD" id="cd17496">
    <property type="entry name" value="RMtype1_S_BliBORF2384P-TRD1-CR1_like"/>
    <property type="match status" value="1"/>
</dbReference>
<dbReference type="Pfam" id="PF01420">
    <property type="entry name" value="Methylase_S"/>
    <property type="match status" value="2"/>
</dbReference>
<dbReference type="PATRIC" id="fig|279010.13.peg.4399"/>
<accession>Q65CT6</accession>
<feature type="domain" description="Type I restriction modification DNA specificity" evidence="4">
    <location>
        <begin position="8"/>
        <end position="174"/>
    </location>
</feature>
<keyword evidence="2" id="KW-0680">Restriction system</keyword>
<dbReference type="HOGENOM" id="CLU_021095_0_1_9"/>